<feature type="domain" description="Histidine kinase" evidence="8">
    <location>
        <begin position="784"/>
        <end position="1008"/>
    </location>
</feature>
<evidence type="ECO:0000256" key="3">
    <source>
        <dbReference type="ARBA" id="ARBA00022553"/>
    </source>
</evidence>
<dbReference type="InterPro" id="IPR036097">
    <property type="entry name" value="HisK_dim/P_sf"/>
</dbReference>
<dbReference type="Gene3D" id="2.10.70.100">
    <property type="match status" value="2"/>
</dbReference>
<comment type="catalytic activity">
    <reaction evidence="1">
        <text>ATP + protein L-histidine = ADP + protein N-phospho-L-histidine.</text>
        <dbReference type="EC" id="2.7.13.3"/>
    </reaction>
</comment>
<dbReference type="CDD" id="cd00130">
    <property type="entry name" value="PAS"/>
    <property type="match status" value="5"/>
</dbReference>
<accession>A0A1D8D151</accession>
<dbReference type="AlphaFoldDB" id="A0A1D8D151"/>
<sequence length="1147" mass="130630">MLHPTDELLHNLPGMIPGPAFTLSPDGFVTGCNVNALGAVFGLGDGNLPVLNLFDSAHPDDREALRFAMAAALRSDSEASCEARILHCDRKEYLWHSITARKIATSGVPPVIATCREITRCKQLEESLQISETKFQRLFDGHSTVMLVIDMESKMIIDANRAAESFYGWTVQELREMRLEQLAVTSPDFLAREIDLIRTLKQKTVSARHRRADGSIRDVEASTSLIEIQGKEVFYCIVNDVTEHAQREKELRFSKSQLNFALEKSHIGWWSMNIEDGSTFRTPEHARIFGYDSTDQEWSFQQFLDHVVPEDRDRINTLIQHSKTSHTGLHYECRIRRNDGEQRWIMVIGGFQHDDLHGKQLLAGIVMDVSDRKTAEIELRDAKTKFDLALKAARAGVWEMNIETGKAVWSNEIERLLGLEQQQQAPSFDLWMKAIHPDDRQKVIDTITETTREAKESSMEFRVTWPDDSIHWLMSRGQPVHNDNGQWTGYIGTIIDSTERRKLLESVRQRETEYRSLFENMPNGFAYCQAIYDRNDRVEDFVFVEVNRKFEELLSMKDIIGKRATQIIPEIRTTDEELFRISERIVKSGQPEYFDYFLNALQEWFSFSVYSPKQDFFIVIFDIITQRKQIEQSLRESEHKYRTITEQISEVVFVTDFTGIVRYISPSIQKTAGYRPEEIVGHSFFDFLAHDEIERAKHKLGEAIARHLDSEVFELKYKKRDGSDLYGEVGVRYFLETNGNEYSGMIGVIRDISRRKKAEEEKKILELQLQKAERLETLGRLVGGIAHDFNNLLSPILGYAELGMLNAAEEGYDPEYYTAIVQASERAKQLIAQILTFSKTNDSKPAPVKVQSIIEEVVQLLCPSIPPNIRIEKKIDQACRNILIDPSKLHQMLVNLCTNAWQAIDKSNGIITIELHEVTPGKTLLNRLTGLTAQPYAELSISDNGTGMDKATIEHIFEPFFTTKAPDKGSGLGLSVVHGIVTGYKGQILVESEPGESTTFRIFLPVIEATSEQNFSRPIPQQGNGRILFVDDEQVILNMVSKMLTKQGFEVCAIKNPREAIELFRQEHERFDLLITDLTMPELSGLELSTELKNLCPLLPIIMMTGFGKDIEDEQTLNRHGICKILKKPVRLAELVAAINEAIAGIG</sequence>
<dbReference type="Pfam" id="PF13426">
    <property type="entry name" value="PAS_9"/>
    <property type="match status" value="2"/>
</dbReference>
<dbReference type="NCBIfam" id="TIGR00229">
    <property type="entry name" value="sensory_box"/>
    <property type="match status" value="4"/>
</dbReference>
<dbReference type="SMART" id="SM00448">
    <property type="entry name" value="REC"/>
    <property type="match status" value="1"/>
</dbReference>
<feature type="domain" description="PAC" evidence="11">
    <location>
        <begin position="711"/>
        <end position="764"/>
    </location>
</feature>
<dbReference type="PRINTS" id="PR00344">
    <property type="entry name" value="BCTRLSENSOR"/>
</dbReference>
<keyword evidence="13" id="KW-1185">Reference proteome</keyword>
<dbReference type="InterPro" id="IPR000700">
    <property type="entry name" value="PAS-assoc_C"/>
</dbReference>
<dbReference type="SMART" id="SM00388">
    <property type="entry name" value="HisKA"/>
    <property type="match status" value="1"/>
</dbReference>
<dbReference type="Gene3D" id="1.10.287.130">
    <property type="match status" value="1"/>
</dbReference>
<dbReference type="Pfam" id="PF00072">
    <property type="entry name" value="Response_reg"/>
    <property type="match status" value="1"/>
</dbReference>
<feature type="domain" description="Response regulatory" evidence="9">
    <location>
        <begin position="1026"/>
        <end position="1143"/>
    </location>
</feature>
<dbReference type="KEGG" id="clz:BIU88_08240"/>
<reference evidence="12" key="1">
    <citation type="submission" date="2016-09" db="EMBL/GenBank/DDBJ databases">
        <title>Genome sequence of Chlorobaculum limnaeum.</title>
        <authorList>
            <person name="Liu Z."/>
            <person name="Tank M."/>
            <person name="Bryant D.A."/>
        </authorList>
    </citation>
    <scope>NUCLEOTIDE SEQUENCE [LARGE SCALE GENOMIC DNA]</scope>
    <source>
        <strain evidence="12">DSM 1677</strain>
    </source>
</reference>
<evidence type="ECO:0000256" key="1">
    <source>
        <dbReference type="ARBA" id="ARBA00000085"/>
    </source>
</evidence>
<dbReference type="Proteomes" id="UP000095185">
    <property type="component" value="Chromosome"/>
</dbReference>
<dbReference type="InterPro" id="IPR001610">
    <property type="entry name" value="PAC"/>
</dbReference>
<gene>
    <name evidence="12" type="ORF">BIU88_08240</name>
</gene>
<dbReference type="InterPro" id="IPR036890">
    <property type="entry name" value="HATPase_C_sf"/>
</dbReference>
<dbReference type="Pfam" id="PF02518">
    <property type="entry name" value="HATPase_c"/>
    <property type="match status" value="1"/>
</dbReference>
<dbReference type="InterPro" id="IPR001789">
    <property type="entry name" value="Sig_transdc_resp-reg_receiver"/>
</dbReference>
<dbReference type="RefSeq" id="WP_069810315.1">
    <property type="nucleotide sequence ID" value="NZ_CP017305.1"/>
</dbReference>
<dbReference type="Pfam" id="PF13188">
    <property type="entry name" value="PAS_8"/>
    <property type="match status" value="1"/>
</dbReference>
<keyword evidence="5" id="KW-0418">Kinase</keyword>
<feature type="domain" description="PAC" evidence="11">
    <location>
        <begin position="329"/>
        <end position="381"/>
    </location>
</feature>
<dbReference type="SUPFAM" id="SSF47384">
    <property type="entry name" value="Homodimeric domain of signal transducing histidine kinase"/>
    <property type="match status" value="1"/>
</dbReference>
<dbReference type="STRING" id="274537.BIU88_08240"/>
<dbReference type="InterPro" id="IPR013655">
    <property type="entry name" value="PAS_fold_3"/>
</dbReference>
<feature type="domain" description="PAS" evidence="10">
    <location>
        <begin position="382"/>
        <end position="454"/>
    </location>
</feature>
<dbReference type="SUPFAM" id="SSF55874">
    <property type="entry name" value="ATPase domain of HSP90 chaperone/DNA topoisomerase II/histidine kinase"/>
    <property type="match status" value="1"/>
</dbReference>
<dbReference type="InterPro" id="IPR000014">
    <property type="entry name" value="PAS"/>
</dbReference>
<dbReference type="EC" id="2.7.13.3" evidence="2"/>
<evidence type="ECO:0000313" key="13">
    <source>
        <dbReference type="Proteomes" id="UP000095185"/>
    </source>
</evidence>
<dbReference type="PANTHER" id="PTHR43304">
    <property type="entry name" value="PHYTOCHROME-LIKE PROTEIN CPH1"/>
    <property type="match status" value="1"/>
</dbReference>
<keyword evidence="3 6" id="KW-0597">Phosphoprotein</keyword>
<dbReference type="PROSITE" id="PS50110">
    <property type="entry name" value="RESPONSE_REGULATORY"/>
    <property type="match status" value="1"/>
</dbReference>
<dbReference type="InterPro" id="IPR035965">
    <property type="entry name" value="PAS-like_dom_sf"/>
</dbReference>
<proteinExistence type="predicted"/>
<name>A0A1D8D151_CHLLM</name>
<dbReference type="InterPro" id="IPR003594">
    <property type="entry name" value="HATPase_dom"/>
</dbReference>
<keyword evidence="4" id="KW-0808">Transferase</keyword>
<evidence type="ECO:0000256" key="5">
    <source>
        <dbReference type="ARBA" id="ARBA00022777"/>
    </source>
</evidence>
<dbReference type="PROSITE" id="PS50109">
    <property type="entry name" value="HIS_KIN"/>
    <property type="match status" value="1"/>
</dbReference>
<dbReference type="SUPFAM" id="SSF55785">
    <property type="entry name" value="PYP-like sensor domain (PAS domain)"/>
    <property type="match status" value="6"/>
</dbReference>
<dbReference type="Gene3D" id="3.30.565.10">
    <property type="entry name" value="Histidine kinase-like ATPase, C-terminal domain"/>
    <property type="match status" value="1"/>
</dbReference>
<evidence type="ECO:0000256" key="7">
    <source>
        <dbReference type="SAM" id="Coils"/>
    </source>
</evidence>
<dbReference type="InterPro" id="IPR011006">
    <property type="entry name" value="CheY-like_superfamily"/>
</dbReference>
<feature type="coiled-coil region" evidence="7">
    <location>
        <begin position="750"/>
        <end position="778"/>
    </location>
</feature>
<dbReference type="PANTHER" id="PTHR43304:SF1">
    <property type="entry name" value="PAC DOMAIN-CONTAINING PROTEIN"/>
    <property type="match status" value="1"/>
</dbReference>
<dbReference type="OrthoDB" id="9783713at2"/>
<feature type="modified residue" description="4-aspartylphosphate" evidence="6">
    <location>
        <position position="1077"/>
    </location>
</feature>
<evidence type="ECO:0000259" key="10">
    <source>
        <dbReference type="PROSITE" id="PS50112"/>
    </source>
</evidence>
<dbReference type="EMBL" id="CP017305">
    <property type="protein sequence ID" value="AOS84121.1"/>
    <property type="molecule type" value="Genomic_DNA"/>
</dbReference>
<evidence type="ECO:0000256" key="4">
    <source>
        <dbReference type="ARBA" id="ARBA00022679"/>
    </source>
</evidence>
<dbReference type="InterPro" id="IPR052162">
    <property type="entry name" value="Sensor_kinase/Photoreceptor"/>
</dbReference>
<dbReference type="GO" id="GO:0000155">
    <property type="term" value="F:phosphorelay sensor kinase activity"/>
    <property type="evidence" value="ECO:0007669"/>
    <property type="project" value="InterPro"/>
</dbReference>
<evidence type="ECO:0000313" key="12">
    <source>
        <dbReference type="EMBL" id="AOS84121.1"/>
    </source>
</evidence>
<dbReference type="Pfam" id="PF00512">
    <property type="entry name" value="HisKA"/>
    <property type="match status" value="1"/>
</dbReference>
<dbReference type="SUPFAM" id="SSF52172">
    <property type="entry name" value="CheY-like"/>
    <property type="match status" value="1"/>
</dbReference>
<feature type="domain" description="PAS" evidence="10">
    <location>
        <begin position="637"/>
        <end position="707"/>
    </location>
</feature>
<organism evidence="12 13">
    <name type="scientific">Chlorobaculum limnaeum</name>
    <dbReference type="NCBI Taxonomy" id="274537"/>
    <lineage>
        <taxon>Bacteria</taxon>
        <taxon>Pseudomonadati</taxon>
        <taxon>Chlorobiota</taxon>
        <taxon>Chlorobiia</taxon>
        <taxon>Chlorobiales</taxon>
        <taxon>Chlorobiaceae</taxon>
        <taxon>Chlorobaculum</taxon>
    </lineage>
</organism>
<dbReference type="SMART" id="SM00086">
    <property type="entry name" value="PAC"/>
    <property type="match status" value="4"/>
</dbReference>
<dbReference type="Pfam" id="PF08447">
    <property type="entry name" value="PAS_3"/>
    <property type="match status" value="2"/>
</dbReference>
<feature type="domain" description="PAC" evidence="11">
    <location>
        <begin position="457"/>
        <end position="509"/>
    </location>
</feature>
<dbReference type="PROSITE" id="PS50113">
    <property type="entry name" value="PAC"/>
    <property type="match status" value="3"/>
</dbReference>
<feature type="domain" description="PAS" evidence="10">
    <location>
        <begin position="131"/>
        <end position="174"/>
    </location>
</feature>
<dbReference type="SMART" id="SM00091">
    <property type="entry name" value="PAS"/>
    <property type="match status" value="6"/>
</dbReference>
<keyword evidence="7" id="KW-0175">Coiled coil</keyword>
<evidence type="ECO:0000259" key="11">
    <source>
        <dbReference type="PROSITE" id="PS50113"/>
    </source>
</evidence>
<evidence type="ECO:0000256" key="2">
    <source>
        <dbReference type="ARBA" id="ARBA00012438"/>
    </source>
</evidence>
<dbReference type="SMART" id="SM00387">
    <property type="entry name" value="HATPase_c"/>
    <property type="match status" value="1"/>
</dbReference>
<evidence type="ECO:0000256" key="6">
    <source>
        <dbReference type="PROSITE-ProRule" id="PRU00169"/>
    </source>
</evidence>
<evidence type="ECO:0000259" key="8">
    <source>
        <dbReference type="PROSITE" id="PS50109"/>
    </source>
</evidence>
<dbReference type="PROSITE" id="PS50112">
    <property type="entry name" value="PAS"/>
    <property type="match status" value="3"/>
</dbReference>
<dbReference type="CDD" id="cd00082">
    <property type="entry name" value="HisKA"/>
    <property type="match status" value="1"/>
</dbReference>
<protein>
    <recommendedName>
        <fullName evidence="2">histidine kinase</fullName>
        <ecNumber evidence="2">2.7.13.3</ecNumber>
    </recommendedName>
</protein>
<dbReference type="InterPro" id="IPR004358">
    <property type="entry name" value="Sig_transdc_His_kin-like_C"/>
</dbReference>
<evidence type="ECO:0000259" key="9">
    <source>
        <dbReference type="PROSITE" id="PS50110"/>
    </source>
</evidence>
<dbReference type="InterPro" id="IPR005467">
    <property type="entry name" value="His_kinase_dom"/>
</dbReference>
<dbReference type="Gene3D" id="3.40.50.2300">
    <property type="match status" value="1"/>
</dbReference>
<dbReference type="InterPro" id="IPR003661">
    <property type="entry name" value="HisK_dim/P_dom"/>
</dbReference>
<dbReference type="Gene3D" id="3.30.450.20">
    <property type="entry name" value="PAS domain"/>
    <property type="match status" value="6"/>
</dbReference>